<comment type="caution">
    <text evidence="7">The sequence shown here is derived from an EMBL/GenBank/DDBJ whole genome shotgun (WGS) entry which is preliminary data.</text>
</comment>
<dbReference type="EMBL" id="POAF01000007">
    <property type="protein sequence ID" value="RBL99630.1"/>
    <property type="molecule type" value="Genomic_DNA"/>
</dbReference>
<protein>
    <submittedName>
        <fullName evidence="7">Capsular biosynthesis protein</fullName>
    </submittedName>
</protein>
<evidence type="ECO:0000259" key="5">
    <source>
        <dbReference type="Pfam" id="PF17101"/>
    </source>
</evidence>
<evidence type="ECO:0000313" key="7">
    <source>
        <dbReference type="EMBL" id="RBL99630.1"/>
    </source>
</evidence>
<dbReference type="PANTHER" id="PTHR24045:SF0">
    <property type="entry name" value="N-ACETYLGLUCOSAMINE-1-PHOSPHOTRANSFERASE SUBUNITS ALPHA_BETA"/>
    <property type="match status" value="1"/>
</dbReference>
<dbReference type="GO" id="GO:0016772">
    <property type="term" value="F:transferase activity, transferring phosphorus-containing groups"/>
    <property type="evidence" value="ECO:0007669"/>
    <property type="project" value="InterPro"/>
</dbReference>
<evidence type="ECO:0000259" key="6">
    <source>
        <dbReference type="Pfam" id="PF17102"/>
    </source>
</evidence>
<comment type="similarity">
    <text evidence="1">Belongs to the stealth family.</text>
</comment>
<evidence type="ECO:0000256" key="3">
    <source>
        <dbReference type="ARBA" id="ARBA00023169"/>
    </source>
</evidence>
<dbReference type="Pfam" id="PF11380">
    <property type="entry name" value="Stealth_CR2"/>
    <property type="match status" value="1"/>
</dbReference>
<feature type="domain" description="Stealth protein CR2 conserved region 2" evidence="4">
    <location>
        <begin position="285"/>
        <end position="388"/>
    </location>
</feature>
<feature type="domain" description="Stealth protein CR1 conserved region 1" evidence="5">
    <location>
        <begin position="242"/>
        <end position="267"/>
    </location>
</feature>
<keyword evidence="8" id="KW-1185">Reference proteome</keyword>
<organism evidence="7 8">
    <name type="scientific">Glutamicibacter soli</name>
    <dbReference type="NCBI Taxonomy" id="453836"/>
    <lineage>
        <taxon>Bacteria</taxon>
        <taxon>Bacillati</taxon>
        <taxon>Actinomycetota</taxon>
        <taxon>Actinomycetes</taxon>
        <taxon>Micrococcales</taxon>
        <taxon>Micrococcaceae</taxon>
        <taxon>Glutamicibacter</taxon>
    </lineage>
</organism>
<dbReference type="InterPro" id="IPR031358">
    <property type="entry name" value="Stealth_CR1"/>
</dbReference>
<dbReference type="PANTHER" id="PTHR24045">
    <property type="match status" value="1"/>
</dbReference>
<dbReference type="InterPro" id="IPR047141">
    <property type="entry name" value="Stealth"/>
</dbReference>
<gene>
    <name evidence="7" type="ORF">C1H84_14540</name>
</gene>
<dbReference type="Pfam" id="PF17101">
    <property type="entry name" value="Stealth_CR1"/>
    <property type="match status" value="1"/>
</dbReference>
<dbReference type="GO" id="GO:0000271">
    <property type="term" value="P:polysaccharide biosynthetic process"/>
    <property type="evidence" value="ECO:0007669"/>
    <property type="project" value="UniProtKB-KW"/>
</dbReference>
<dbReference type="AlphaFoldDB" id="A0A365YAA8"/>
<evidence type="ECO:0000313" key="8">
    <source>
        <dbReference type="Proteomes" id="UP000252167"/>
    </source>
</evidence>
<dbReference type="Proteomes" id="UP000252167">
    <property type="component" value="Unassembled WGS sequence"/>
</dbReference>
<feature type="domain" description="Stealth protein CR3 conserved region 3" evidence="6">
    <location>
        <begin position="434"/>
        <end position="480"/>
    </location>
</feature>
<evidence type="ECO:0000256" key="2">
    <source>
        <dbReference type="ARBA" id="ARBA00022679"/>
    </source>
</evidence>
<name>A0A365YAA8_9MICC</name>
<accession>A0A365YAA8</accession>
<reference evidence="7 8" key="1">
    <citation type="submission" date="2018-01" db="EMBL/GenBank/DDBJ databases">
        <title>Glutamicibacter soli strain NHPC-3 Whole genome sequence and assembly.</title>
        <authorList>
            <person name="Choudhury P."/>
            <person name="Gupta D."/>
            <person name="Sengupta K."/>
            <person name="Jawed A."/>
            <person name="Sultana N."/>
            <person name="Saha P."/>
        </authorList>
    </citation>
    <scope>NUCLEOTIDE SEQUENCE [LARGE SCALE GENOMIC DNA]</scope>
    <source>
        <strain evidence="7 8">NHPC-3</strain>
    </source>
</reference>
<keyword evidence="2" id="KW-0808">Transferase</keyword>
<evidence type="ECO:0000259" key="4">
    <source>
        <dbReference type="Pfam" id="PF11380"/>
    </source>
</evidence>
<dbReference type="InterPro" id="IPR031357">
    <property type="entry name" value="Stealth_CR3"/>
</dbReference>
<dbReference type="InterPro" id="IPR021520">
    <property type="entry name" value="Stealth_CR2"/>
</dbReference>
<keyword evidence="3" id="KW-0270">Exopolysaccharide synthesis</keyword>
<dbReference type="RefSeq" id="WP_146956114.1">
    <property type="nucleotide sequence ID" value="NZ_POAF01000007.1"/>
</dbReference>
<sequence>MNRAQLKSQAKQLVGLENYLMLRECATKIKKLSRSATVQFKQVQANRSKDKDSLGGRKGPLNTNLVWQKVHYVTADDAYLANWNTVVSILESAQVRWWSVRTETDGRQVIGINIQDRNKILEYLKKYSRSTSLSTYAMNPMAKNPQYLLQVAENYSEIKEAEVLRICTPLKSELDGRNYGFAFGCDLEFWVLNQDVVRAPRENKASKEISQLDFELVPTELNGRTVYTPKVFLKRMLDDFNFEVDVVYTWVDGNDPKWKSKKDACMGIPHSDKSEFHAEAVSDSRFESRDELKYSLRSIALFAPWVRNIYIVTDDQIPSWLDTDNPRIKIIDHKEIMKPENLPTFNSNAIISNIHHIPGLSEHFIFFNDDVMLGQRVSKSDFFTPSGIALVSRSNNRRPFGDPSLEYGPHFNITRNIRRILEEQFGVTISRAIKHTPHPLMKSVMYEMEELFESEFEKTSASKFRHHEDIVADQLHHYYAQIVGKAVPGNLTYNYINILNDQFINVMRNTLVKRNRKAFCINDAPEPGATPIPEWEIMNFFNTYFPKESEFEI</sequence>
<proteinExistence type="inferred from homology"/>
<dbReference type="Pfam" id="PF17102">
    <property type="entry name" value="Stealth_CR3"/>
    <property type="match status" value="1"/>
</dbReference>
<evidence type="ECO:0000256" key="1">
    <source>
        <dbReference type="ARBA" id="ARBA00007583"/>
    </source>
</evidence>